<feature type="region of interest" description="Disordered" evidence="1">
    <location>
        <begin position="43"/>
        <end position="63"/>
    </location>
</feature>
<keyword evidence="3" id="KW-1185">Reference proteome</keyword>
<organism evidence="2 3">
    <name type="scientific">Paenibacillus radicis</name>
    <name type="common">ex Xue et al. 2023</name>
    <dbReference type="NCBI Taxonomy" id="2972489"/>
    <lineage>
        <taxon>Bacteria</taxon>
        <taxon>Bacillati</taxon>
        <taxon>Bacillota</taxon>
        <taxon>Bacilli</taxon>
        <taxon>Bacillales</taxon>
        <taxon>Paenibacillaceae</taxon>
        <taxon>Paenibacillus</taxon>
    </lineage>
</organism>
<dbReference type="Proteomes" id="UP001300012">
    <property type="component" value="Unassembled WGS sequence"/>
</dbReference>
<name>A0ABT1YQQ6_9BACL</name>
<proteinExistence type="predicted"/>
<protein>
    <submittedName>
        <fullName evidence="2">Uncharacterized protein</fullName>
    </submittedName>
</protein>
<comment type="caution">
    <text evidence="2">The sequence shown here is derived from an EMBL/GenBank/DDBJ whole genome shotgun (WGS) entry which is preliminary data.</text>
</comment>
<dbReference type="RefSeq" id="WP_258216245.1">
    <property type="nucleotide sequence ID" value="NZ_JANQBD010000021.1"/>
</dbReference>
<reference evidence="2 3" key="1">
    <citation type="submission" date="2022-08" db="EMBL/GenBank/DDBJ databases">
        <title>Paenibacillus endoradicis sp. nov., Paenibacillus radicibacter sp. nov and Paenibacillus pararadicis sp. nov., three cold-adapted plant growth-promoting bacteria isolated from root of Larix gmelinii in Great Khingan.</title>
        <authorList>
            <person name="Xue H."/>
        </authorList>
    </citation>
    <scope>NUCLEOTIDE SEQUENCE [LARGE SCALE GENOMIC DNA]</scope>
    <source>
        <strain evidence="2 3">N5-1-1-5</strain>
    </source>
</reference>
<evidence type="ECO:0000313" key="2">
    <source>
        <dbReference type="EMBL" id="MCR8634694.1"/>
    </source>
</evidence>
<dbReference type="EMBL" id="JANQBD010000021">
    <property type="protein sequence ID" value="MCR8634694.1"/>
    <property type="molecule type" value="Genomic_DNA"/>
</dbReference>
<evidence type="ECO:0000313" key="3">
    <source>
        <dbReference type="Proteomes" id="UP001300012"/>
    </source>
</evidence>
<sequence>MFSIAEPESEAAKLQRNMRQYLVEWCMINGDHTMLNQGDLLRGERDREPSSATVAQHPKSAGKGVLGHFGRRFV</sequence>
<accession>A0ABT1YQQ6</accession>
<evidence type="ECO:0000256" key="1">
    <source>
        <dbReference type="SAM" id="MobiDB-lite"/>
    </source>
</evidence>
<gene>
    <name evidence="2" type="ORF">NV381_26190</name>
</gene>